<feature type="binding site" evidence="9">
    <location>
        <position position="337"/>
    </location>
    <ligand>
        <name>Zn(2+)</name>
        <dbReference type="ChEBI" id="CHEBI:29105"/>
        <note>catalytic</note>
    </ligand>
</feature>
<keyword evidence="9" id="KW-0862">Zinc</keyword>
<dbReference type="GO" id="GO:0046872">
    <property type="term" value="F:metal ion binding"/>
    <property type="evidence" value="ECO:0007669"/>
    <property type="project" value="UniProtKB-KW"/>
</dbReference>
<dbReference type="GO" id="GO:0006518">
    <property type="term" value="P:peptide metabolic process"/>
    <property type="evidence" value="ECO:0007669"/>
    <property type="project" value="InterPro"/>
</dbReference>
<evidence type="ECO:0000256" key="10">
    <source>
        <dbReference type="PIRSR" id="PIRSR600720-3"/>
    </source>
</evidence>
<dbReference type="GO" id="GO:0016020">
    <property type="term" value="C:membrane"/>
    <property type="evidence" value="ECO:0007669"/>
    <property type="project" value="InterPro"/>
</dbReference>
<name>A0A0A9WBR7_LYGHE</name>
<evidence type="ECO:0000256" key="9">
    <source>
        <dbReference type="PIRSR" id="PIRSR600720-2"/>
    </source>
</evidence>
<dbReference type="Pfam" id="PF01436">
    <property type="entry name" value="NHL"/>
    <property type="match status" value="2"/>
</dbReference>
<protein>
    <recommendedName>
        <fullName evidence="1">peptidylamidoglycolate lyase</fullName>
        <ecNumber evidence="1">4.3.2.5</ecNumber>
    </recommendedName>
</protein>
<evidence type="ECO:0000313" key="14">
    <source>
        <dbReference type="EMBL" id="JAQ06460.1"/>
    </source>
</evidence>
<accession>A0A0A9WBR7</accession>
<keyword evidence="6" id="KW-0325">Glycoprotein</keyword>
<keyword evidence="9" id="KW-0106">Calcium</keyword>
<dbReference type="InterPro" id="IPR011042">
    <property type="entry name" value="6-blade_b-propeller_TolB-like"/>
</dbReference>
<comment type="cofactor">
    <cofactor evidence="9">
        <name>Zn(2+)</name>
        <dbReference type="ChEBI" id="CHEBI:29105"/>
    </cofactor>
    <text evidence="9">Binds one Zn(2+) ion per subunit.</text>
</comment>
<reference evidence="14" key="3">
    <citation type="journal article" date="2016" name="Gigascience">
        <title>De novo construction of an expanded transcriptome assembly for the western tarnished plant bug, Lygus hesperus.</title>
        <authorList>
            <person name="Tassone E.E."/>
            <person name="Geib S.M."/>
            <person name="Hall B."/>
            <person name="Fabrick J.A."/>
            <person name="Brent C.S."/>
            <person name="Hull J.J."/>
        </authorList>
    </citation>
    <scope>NUCLEOTIDE SEQUENCE</scope>
</reference>
<dbReference type="EMBL" id="GDHC01012169">
    <property type="protein sequence ID" value="JAQ06460.1"/>
    <property type="molecule type" value="Transcribed_RNA"/>
</dbReference>
<dbReference type="PANTHER" id="PTHR10680">
    <property type="entry name" value="PEPTIDYL-GLYCINE ALPHA-AMIDATING MONOOXYGENASE"/>
    <property type="match status" value="1"/>
</dbReference>
<reference evidence="13" key="2">
    <citation type="submission" date="2014-07" db="EMBL/GenBank/DDBJ databases">
        <authorList>
            <person name="Hull J."/>
        </authorList>
    </citation>
    <scope>NUCLEOTIDE SEQUENCE</scope>
</reference>
<feature type="chain" id="PRO_5007389365" description="peptidylamidoglycolate lyase" evidence="12">
    <location>
        <begin position="24"/>
        <end position="378"/>
    </location>
</feature>
<dbReference type="PROSITE" id="PS51125">
    <property type="entry name" value="NHL"/>
    <property type="match status" value="1"/>
</dbReference>
<dbReference type="PRINTS" id="PR00790">
    <property type="entry name" value="PAMONOXGNASE"/>
</dbReference>
<evidence type="ECO:0000256" key="3">
    <source>
        <dbReference type="ARBA" id="ARBA00022729"/>
    </source>
</evidence>
<feature type="binding site" evidence="9">
    <location>
        <position position="338"/>
    </location>
    <ligand>
        <name>Ca(2+)</name>
        <dbReference type="ChEBI" id="CHEBI:29108"/>
        <note>structural</note>
    </ligand>
</feature>
<feature type="binding site" evidence="8">
    <location>
        <position position="206"/>
    </location>
    <ligand>
        <name>a protein</name>
        <dbReference type="ChEBI" id="CHEBI:16541"/>
    </ligand>
    <ligandPart>
        <name>C-terminal Xaa-(2S)-2-hydroxyglycine residue</name>
        <dbReference type="ChEBI" id="CHEBI:142768"/>
    </ligandPart>
</feature>
<feature type="binding site" evidence="9">
    <location>
        <position position="71"/>
    </location>
    <ligand>
        <name>Ca(2+)</name>
        <dbReference type="ChEBI" id="CHEBI:29108"/>
        <note>structural</note>
    </ligand>
</feature>
<evidence type="ECO:0000256" key="6">
    <source>
        <dbReference type="ARBA" id="ARBA00023180"/>
    </source>
</evidence>
<feature type="disulfide bond" evidence="10">
    <location>
        <begin position="249"/>
        <end position="260"/>
    </location>
</feature>
<sequence length="378" mass="42053">MWKQGSWTPLLLLCTVFTAGASASDLRELFYSRIRDLLNTPPFTQETSPKPTEVKNWGTNLEGKLGQVSGVSVNNYGQPVIFHRGPRSWDSSTQLFNKSHYYIGKEDGPIHVDTIVTLNPLDGKIVQSWGKDLFYLPHGITIDHHDNTWVTDIAMHQVLKFPYGNHKRPTLRLGELFTPGSSESRFCKPTSVAIAGNGHIFVADGYCNNRIMKFNHEGVLIRIFPQNGEFLSLLIPHGITLMHHLDLLCVADRENMRVACFNAELCPNTPPRSSSPFTIHQPDLGRVFGIASNGNLAYAVNGPTSSHIPIQGFTIDPTAELIVDHWMPSSADFTNPHDIAISPYGDALYVVEIGPNKVWKFNIDSGPTGKPIYRTSFC</sequence>
<dbReference type="Gene3D" id="2.120.10.30">
    <property type="entry name" value="TolB, C-terminal domain"/>
    <property type="match status" value="1"/>
</dbReference>
<keyword evidence="3 12" id="KW-0732">Signal</keyword>
<evidence type="ECO:0000256" key="2">
    <source>
        <dbReference type="ARBA" id="ARBA00022723"/>
    </source>
</evidence>
<feature type="binding site" evidence="8">
    <location>
        <position position="84"/>
    </location>
    <ligand>
        <name>a protein</name>
        <dbReference type="ChEBI" id="CHEBI:16541"/>
    </ligand>
    <ligandPart>
        <name>C-terminal Xaa-(2S)-2-hydroxyglycine residue</name>
        <dbReference type="ChEBI" id="CHEBI:142768"/>
    </ligandPart>
</feature>
<evidence type="ECO:0000256" key="8">
    <source>
        <dbReference type="PIRSR" id="PIRSR600720-1"/>
    </source>
</evidence>
<dbReference type="PANTHER" id="PTHR10680:SF37">
    <property type="entry name" value="PEPTIDYL-ALPHA-HYDROXYGLYCINE ALPHA-AMIDATING LYASE 2"/>
    <property type="match status" value="1"/>
</dbReference>
<dbReference type="EMBL" id="GBHO01038390">
    <property type="protein sequence ID" value="JAG05214.1"/>
    <property type="molecule type" value="Transcribed_RNA"/>
</dbReference>
<evidence type="ECO:0000256" key="4">
    <source>
        <dbReference type="ARBA" id="ARBA00022737"/>
    </source>
</evidence>
<dbReference type="GO" id="GO:0004598">
    <property type="term" value="F:peptidylamidoglycolate lyase activity"/>
    <property type="evidence" value="ECO:0007669"/>
    <property type="project" value="UniProtKB-EC"/>
</dbReference>
<feature type="repeat" description="NHL" evidence="11">
    <location>
        <begin position="173"/>
        <end position="217"/>
    </location>
</feature>
<dbReference type="InterPro" id="IPR000720">
    <property type="entry name" value="PHM/PAL"/>
</dbReference>
<keyword evidence="5 10" id="KW-1015">Disulfide bond</keyword>
<keyword evidence="4" id="KW-0677">Repeat</keyword>
<organism evidence="13">
    <name type="scientific">Lygus hesperus</name>
    <name type="common">Western plant bug</name>
    <dbReference type="NCBI Taxonomy" id="30085"/>
    <lineage>
        <taxon>Eukaryota</taxon>
        <taxon>Metazoa</taxon>
        <taxon>Ecdysozoa</taxon>
        <taxon>Arthropoda</taxon>
        <taxon>Hexapoda</taxon>
        <taxon>Insecta</taxon>
        <taxon>Pterygota</taxon>
        <taxon>Neoptera</taxon>
        <taxon>Paraneoptera</taxon>
        <taxon>Hemiptera</taxon>
        <taxon>Heteroptera</taxon>
        <taxon>Panheteroptera</taxon>
        <taxon>Cimicomorpha</taxon>
        <taxon>Miridae</taxon>
        <taxon>Mirini</taxon>
        <taxon>Lygus</taxon>
    </lineage>
</organism>
<dbReference type="SUPFAM" id="SSF101898">
    <property type="entry name" value="NHL repeat"/>
    <property type="match status" value="1"/>
</dbReference>
<evidence type="ECO:0000256" key="1">
    <source>
        <dbReference type="ARBA" id="ARBA00012343"/>
    </source>
</evidence>
<dbReference type="GO" id="GO:0005576">
    <property type="term" value="C:extracellular region"/>
    <property type="evidence" value="ECO:0007669"/>
    <property type="project" value="TreeGrafter"/>
</dbReference>
<feature type="binding site" evidence="8">
    <location>
        <position position="253"/>
    </location>
    <ligand>
        <name>a protein</name>
        <dbReference type="ChEBI" id="CHEBI:16541"/>
    </ligand>
    <ligandPart>
        <name>C-terminal Xaa-(2S)-2-hydroxyglycine residue</name>
        <dbReference type="ChEBI" id="CHEBI:142768"/>
    </ligandPart>
</feature>
<feature type="signal peptide" evidence="12">
    <location>
        <begin position="1"/>
        <end position="23"/>
    </location>
</feature>
<proteinExistence type="predicted"/>
<evidence type="ECO:0000256" key="11">
    <source>
        <dbReference type="PROSITE-ProRule" id="PRU00504"/>
    </source>
</evidence>
<dbReference type="InterPro" id="IPR001258">
    <property type="entry name" value="NHL_repeat"/>
</dbReference>
<dbReference type="CDD" id="cd14958">
    <property type="entry name" value="NHL_PAL_like"/>
    <property type="match status" value="1"/>
</dbReference>
<feature type="binding site" evidence="9">
    <location>
        <position position="138"/>
    </location>
    <ligand>
        <name>Zn(2+)</name>
        <dbReference type="ChEBI" id="CHEBI:29105"/>
        <note>catalytic</note>
    </ligand>
</feature>
<feature type="disulfide bond" evidence="10">
    <location>
        <begin position="187"/>
        <end position="207"/>
    </location>
</feature>
<dbReference type="AlphaFoldDB" id="A0A0A9WBR7"/>
<evidence type="ECO:0000256" key="12">
    <source>
        <dbReference type="SAM" id="SignalP"/>
    </source>
</evidence>
<evidence type="ECO:0000256" key="5">
    <source>
        <dbReference type="ARBA" id="ARBA00023157"/>
    </source>
</evidence>
<reference evidence="13" key="1">
    <citation type="journal article" date="2014" name="PLoS ONE">
        <title>Transcriptome-Based Identification of ABC Transporters in the Western Tarnished Plant Bug Lygus hesperus.</title>
        <authorList>
            <person name="Hull J.J."/>
            <person name="Chaney K."/>
            <person name="Geib S.M."/>
            <person name="Fabrick J.A."/>
            <person name="Brent C.S."/>
            <person name="Walsh D."/>
            <person name="Lavine L.C."/>
        </authorList>
    </citation>
    <scope>NUCLEOTIDE SEQUENCE</scope>
</reference>
<gene>
    <name evidence="13" type="primary">Pal2</name>
    <name evidence="14" type="synonym">Pal2_1</name>
    <name evidence="13" type="ORF">CM83_33891</name>
    <name evidence="14" type="ORF">g.35919</name>
</gene>
<dbReference type="EC" id="4.3.2.5" evidence="1"/>
<feature type="binding site" evidence="9">
    <location>
        <position position="237"/>
    </location>
    <ligand>
        <name>Zn(2+)</name>
        <dbReference type="ChEBI" id="CHEBI:29105"/>
        <note>catalytic</note>
    </ligand>
</feature>
<evidence type="ECO:0000256" key="7">
    <source>
        <dbReference type="ARBA" id="ARBA00023239"/>
    </source>
</evidence>
<keyword evidence="2 9" id="KW-0479">Metal-binding</keyword>
<evidence type="ECO:0000313" key="13">
    <source>
        <dbReference type="EMBL" id="JAG05214.1"/>
    </source>
</evidence>
<keyword evidence="7 13" id="KW-0456">Lyase</keyword>